<sequence>MSRMLGWRRKATTLSLYAVGTLPPAPATPDAPPAVLAGGRGGGTGPPVAPPALAAASARSSSPALRLRLLARGTTSRLGFR</sequence>
<name>A0A6B0TX04_IXORI</name>
<dbReference type="AlphaFoldDB" id="A0A6B0TX04"/>
<protein>
    <submittedName>
        <fullName evidence="2">Putative secreted protein</fullName>
    </submittedName>
</protein>
<organism evidence="2">
    <name type="scientific">Ixodes ricinus</name>
    <name type="common">Common tick</name>
    <name type="synonym">Acarus ricinus</name>
    <dbReference type="NCBI Taxonomy" id="34613"/>
    <lineage>
        <taxon>Eukaryota</taxon>
        <taxon>Metazoa</taxon>
        <taxon>Ecdysozoa</taxon>
        <taxon>Arthropoda</taxon>
        <taxon>Chelicerata</taxon>
        <taxon>Arachnida</taxon>
        <taxon>Acari</taxon>
        <taxon>Parasitiformes</taxon>
        <taxon>Ixodida</taxon>
        <taxon>Ixodoidea</taxon>
        <taxon>Ixodidae</taxon>
        <taxon>Ixodinae</taxon>
        <taxon>Ixodes</taxon>
    </lineage>
</organism>
<evidence type="ECO:0000313" key="2">
    <source>
        <dbReference type="EMBL" id="MXU84562.1"/>
    </source>
</evidence>
<feature type="region of interest" description="Disordered" evidence="1">
    <location>
        <begin position="22"/>
        <end position="57"/>
    </location>
</feature>
<proteinExistence type="predicted"/>
<feature type="compositionally biased region" description="Pro residues" evidence="1">
    <location>
        <begin position="23"/>
        <end position="32"/>
    </location>
</feature>
<evidence type="ECO:0000256" key="1">
    <source>
        <dbReference type="SAM" id="MobiDB-lite"/>
    </source>
</evidence>
<accession>A0A6B0TX04</accession>
<dbReference type="EMBL" id="GIFC01002479">
    <property type="protein sequence ID" value="MXU84562.1"/>
    <property type="molecule type" value="Transcribed_RNA"/>
</dbReference>
<reference evidence="2" key="1">
    <citation type="submission" date="2019-12" db="EMBL/GenBank/DDBJ databases">
        <title>An insight into the sialome of adult female Ixodes ricinus ticks feeding for 6 days.</title>
        <authorList>
            <person name="Perner J."/>
            <person name="Ribeiro J.M.C."/>
        </authorList>
    </citation>
    <scope>NUCLEOTIDE SEQUENCE</scope>
    <source>
        <strain evidence="2">Semi-engorged</strain>
        <tissue evidence="2">Salivary glands</tissue>
    </source>
</reference>